<sequence length="125" mass="14260">RLIFLRGLFAKQAKSKSSVEEQLMPFLRPQPPIFNGDFTNGVIHQENFYDSQLLVFEIWSPSSTASPTTSPLPEKKTDDLLDTAKESLVDPSNNSWFDDKGDAIHFSNVDFEANEPAYRNFQKFN</sequence>
<proteinExistence type="predicted"/>
<organism evidence="1 2">
    <name type="scientific">Trichonephila inaurata madagascariensis</name>
    <dbReference type="NCBI Taxonomy" id="2747483"/>
    <lineage>
        <taxon>Eukaryota</taxon>
        <taxon>Metazoa</taxon>
        <taxon>Ecdysozoa</taxon>
        <taxon>Arthropoda</taxon>
        <taxon>Chelicerata</taxon>
        <taxon>Arachnida</taxon>
        <taxon>Araneae</taxon>
        <taxon>Araneomorphae</taxon>
        <taxon>Entelegynae</taxon>
        <taxon>Araneoidea</taxon>
        <taxon>Nephilidae</taxon>
        <taxon>Trichonephila</taxon>
        <taxon>Trichonephila inaurata</taxon>
    </lineage>
</organism>
<protein>
    <submittedName>
        <fullName evidence="1">Uncharacterized protein</fullName>
    </submittedName>
</protein>
<name>A0A8X7CNZ0_9ARAC</name>
<feature type="non-terminal residue" evidence="1">
    <location>
        <position position="1"/>
    </location>
</feature>
<reference evidence="1" key="1">
    <citation type="submission" date="2020-08" db="EMBL/GenBank/DDBJ databases">
        <title>Multicomponent nature underlies the extraordinary mechanical properties of spider dragline silk.</title>
        <authorList>
            <person name="Kono N."/>
            <person name="Nakamura H."/>
            <person name="Mori M."/>
            <person name="Yoshida Y."/>
            <person name="Ohtoshi R."/>
            <person name="Malay A.D."/>
            <person name="Moran D.A.P."/>
            <person name="Tomita M."/>
            <person name="Numata K."/>
            <person name="Arakawa K."/>
        </authorList>
    </citation>
    <scope>NUCLEOTIDE SEQUENCE</scope>
</reference>
<comment type="caution">
    <text evidence="1">The sequence shown here is derived from an EMBL/GenBank/DDBJ whole genome shotgun (WGS) entry which is preliminary data.</text>
</comment>
<accession>A0A8X7CNZ0</accession>
<keyword evidence="2" id="KW-1185">Reference proteome</keyword>
<evidence type="ECO:0000313" key="2">
    <source>
        <dbReference type="Proteomes" id="UP000886998"/>
    </source>
</evidence>
<gene>
    <name evidence="1" type="ORF">TNIN_249871</name>
</gene>
<dbReference type="AlphaFoldDB" id="A0A8X7CNZ0"/>
<evidence type="ECO:0000313" key="1">
    <source>
        <dbReference type="EMBL" id="GFY70807.1"/>
    </source>
</evidence>
<dbReference type="Proteomes" id="UP000886998">
    <property type="component" value="Unassembled WGS sequence"/>
</dbReference>
<dbReference type="EMBL" id="BMAV01018424">
    <property type="protein sequence ID" value="GFY70807.1"/>
    <property type="molecule type" value="Genomic_DNA"/>
</dbReference>